<evidence type="ECO:0000313" key="3">
    <source>
        <dbReference type="Proteomes" id="UP000231464"/>
    </source>
</evidence>
<dbReference type="SUPFAM" id="SSF143100">
    <property type="entry name" value="TTHA1013/TTHA0281-like"/>
    <property type="match status" value="1"/>
</dbReference>
<accession>A0A2M6WB41</accession>
<protein>
    <submittedName>
        <fullName evidence="2">Antitoxin HicB</fullName>
    </submittedName>
</protein>
<dbReference type="PANTHER" id="PTHR34504">
    <property type="entry name" value="ANTITOXIN HICB"/>
    <property type="match status" value="1"/>
</dbReference>
<dbReference type="Proteomes" id="UP000231464">
    <property type="component" value="Unassembled WGS sequence"/>
</dbReference>
<reference evidence="3" key="1">
    <citation type="submission" date="2017-09" db="EMBL/GenBank/DDBJ databases">
        <title>Depth-based differentiation of microbial function through sediment-hosted aquifers and enrichment of novel symbionts in the deep terrestrial subsurface.</title>
        <authorList>
            <person name="Probst A.J."/>
            <person name="Ladd B."/>
            <person name="Jarett J.K."/>
            <person name="Geller-Mcgrath D.E."/>
            <person name="Sieber C.M.K."/>
            <person name="Emerson J.B."/>
            <person name="Anantharaman K."/>
            <person name="Thomas B.C."/>
            <person name="Malmstrom R."/>
            <person name="Stieglmeier M."/>
            <person name="Klingl A."/>
            <person name="Woyke T."/>
            <person name="Ryan C.M."/>
            <person name="Banfield J.F."/>
        </authorList>
    </citation>
    <scope>NUCLEOTIDE SEQUENCE [LARGE SCALE GENOMIC DNA]</scope>
</reference>
<dbReference type="InterPro" id="IPR035069">
    <property type="entry name" value="TTHA1013/TTHA0281-like"/>
</dbReference>
<evidence type="ECO:0000259" key="1">
    <source>
        <dbReference type="Pfam" id="PF15919"/>
    </source>
</evidence>
<feature type="domain" description="HicB-like antitoxin of toxin-antitoxin system" evidence="1">
    <location>
        <begin position="6"/>
        <end position="65"/>
    </location>
</feature>
<dbReference type="AlphaFoldDB" id="A0A2M6WB41"/>
<dbReference type="InterPro" id="IPR031807">
    <property type="entry name" value="HicB-like"/>
</dbReference>
<dbReference type="Gene3D" id="3.30.160.250">
    <property type="match status" value="1"/>
</dbReference>
<comment type="caution">
    <text evidence="2">The sequence shown here is derived from an EMBL/GenBank/DDBJ whole genome shotgun (WGS) entry which is preliminary data.</text>
</comment>
<dbReference type="PANTHER" id="PTHR34504:SF2">
    <property type="entry name" value="UPF0150 PROTEIN SSL0259"/>
    <property type="match status" value="1"/>
</dbReference>
<sequence>MKNLNYNIILKPEKNGGFNVVVPSLPGCVTYGRNLVEAKKMAKDAIKVYVASLLKHKENVPEDSSSYVANINFELPIFGRQIKYA</sequence>
<proteinExistence type="predicted"/>
<dbReference type="EMBL" id="PFBP01000012">
    <property type="protein sequence ID" value="PIT90020.1"/>
    <property type="molecule type" value="Genomic_DNA"/>
</dbReference>
<gene>
    <name evidence="2" type="ORF">COU23_00780</name>
</gene>
<dbReference type="InterPro" id="IPR051404">
    <property type="entry name" value="TA_system_antitoxin"/>
</dbReference>
<organism evidence="2 3">
    <name type="scientific">Candidatus Kuenenbacteria bacterium CG10_big_fil_rev_8_21_14_0_10_36_11</name>
    <dbReference type="NCBI Taxonomy" id="1974618"/>
    <lineage>
        <taxon>Bacteria</taxon>
        <taxon>Candidatus Kueneniibacteriota</taxon>
    </lineage>
</organism>
<name>A0A2M6WB41_9BACT</name>
<evidence type="ECO:0000313" key="2">
    <source>
        <dbReference type="EMBL" id="PIT90020.1"/>
    </source>
</evidence>
<dbReference type="Pfam" id="PF15919">
    <property type="entry name" value="HicB_lk_antitox"/>
    <property type="match status" value="1"/>
</dbReference>